<dbReference type="Pfam" id="PF00551">
    <property type="entry name" value="Formyl_trans_N"/>
    <property type="match status" value="1"/>
</dbReference>
<evidence type="ECO:0000259" key="1">
    <source>
        <dbReference type="Pfam" id="PF00551"/>
    </source>
</evidence>
<evidence type="ECO:0000313" key="3">
    <source>
        <dbReference type="Proteomes" id="UP000295484"/>
    </source>
</evidence>
<feature type="domain" description="Formyl transferase N-terminal" evidence="1">
    <location>
        <begin position="69"/>
        <end position="137"/>
    </location>
</feature>
<dbReference type="Proteomes" id="UP000295484">
    <property type="component" value="Unassembled WGS sequence"/>
</dbReference>
<dbReference type="EMBL" id="SOEB01000005">
    <property type="protein sequence ID" value="TDX31376.1"/>
    <property type="molecule type" value="Genomic_DNA"/>
</dbReference>
<dbReference type="Gene3D" id="3.40.50.12230">
    <property type="match status" value="1"/>
</dbReference>
<gene>
    <name evidence="2" type="ORF">EV657_105225</name>
</gene>
<dbReference type="SUPFAM" id="SSF53328">
    <property type="entry name" value="Formyltransferase"/>
    <property type="match status" value="1"/>
</dbReference>
<protein>
    <submittedName>
        <fullName evidence="2">Formyl transferase-like protein</fullName>
    </submittedName>
</protein>
<comment type="caution">
    <text evidence="2">The sequence shown here is derived from an EMBL/GenBank/DDBJ whole genome shotgun (WGS) entry which is preliminary data.</text>
</comment>
<name>A0A4R8FXK9_9RHOB</name>
<reference evidence="2 3" key="1">
    <citation type="submission" date="2019-03" db="EMBL/GenBank/DDBJ databases">
        <title>Genomic Encyclopedia of Type Strains, Phase IV (KMG-IV): sequencing the most valuable type-strain genomes for metagenomic binning, comparative biology and taxonomic classification.</title>
        <authorList>
            <person name="Goeker M."/>
        </authorList>
    </citation>
    <scope>NUCLEOTIDE SEQUENCE [LARGE SCALE GENOMIC DNA]</scope>
    <source>
        <strain evidence="2 3">JA181</strain>
    </source>
</reference>
<proteinExistence type="predicted"/>
<dbReference type="GO" id="GO:0016740">
    <property type="term" value="F:transferase activity"/>
    <property type="evidence" value="ECO:0007669"/>
    <property type="project" value="UniProtKB-KW"/>
</dbReference>
<dbReference type="InterPro" id="IPR002376">
    <property type="entry name" value="Formyl_transf_N"/>
</dbReference>
<dbReference type="InterPro" id="IPR036477">
    <property type="entry name" value="Formyl_transf_N_sf"/>
</dbReference>
<evidence type="ECO:0000313" key="2">
    <source>
        <dbReference type="EMBL" id="TDX31376.1"/>
    </source>
</evidence>
<accession>A0A4R8FXK9</accession>
<organism evidence="2 3">
    <name type="scientific">Rhodovulum visakhapatnamense</name>
    <dbReference type="NCBI Taxonomy" id="364297"/>
    <lineage>
        <taxon>Bacteria</taxon>
        <taxon>Pseudomonadati</taxon>
        <taxon>Pseudomonadota</taxon>
        <taxon>Alphaproteobacteria</taxon>
        <taxon>Rhodobacterales</taxon>
        <taxon>Paracoccaceae</taxon>
        <taxon>Rhodovulum</taxon>
    </lineage>
</organism>
<keyword evidence="2" id="KW-0808">Transferase</keyword>
<dbReference type="RefSeq" id="WP_134077463.1">
    <property type="nucleotide sequence ID" value="NZ_SOEB01000005.1"/>
</dbReference>
<dbReference type="AlphaFoldDB" id="A0A4R8FXK9"/>
<sequence length="228" mass="25602">MRRADSVAFFGLRDDAYSEIALTHLETLFETVIPVLSTNEVPPTSPDPGVLETDWLFCFKSKTIFRAATLEGLGKAAINFHTSSPAYPGSGGVNWALYNGDESSAITVHLITTDVDAGPILDVSDFSCREARTVADLLKLTYRHHLLTFLRVTAAIARDGMDWVDRARLDNKARHWAPKTYRLRDLEALKRLDPEMTEEEVARRIRATSFGRYGPFVELHGKRFTLSE</sequence>